<dbReference type="SUPFAM" id="SSF52058">
    <property type="entry name" value="L domain-like"/>
    <property type="match status" value="1"/>
</dbReference>
<dbReference type="Proteomes" id="UP000001194">
    <property type="component" value="Unassembled WGS sequence"/>
</dbReference>
<dbReference type="KEGG" id="lbc:LACBIDRAFT_329038"/>
<dbReference type="PANTHER" id="PTHR38926">
    <property type="entry name" value="F-BOX DOMAIN CONTAINING PROTEIN, EXPRESSED"/>
    <property type="match status" value="1"/>
</dbReference>
<dbReference type="EMBL" id="DS547109">
    <property type="protein sequence ID" value="EDR06213.1"/>
    <property type="molecule type" value="Genomic_DNA"/>
</dbReference>
<feature type="coiled-coil region" evidence="1">
    <location>
        <begin position="615"/>
        <end position="693"/>
    </location>
</feature>
<evidence type="ECO:0000256" key="1">
    <source>
        <dbReference type="SAM" id="Coils"/>
    </source>
</evidence>
<evidence type="ECO:0000313" key="2">
    <source>
        <dbReference type="EMBL" id="EDR06213.1"/>
    </source>
</evidence>
<evidence type="ECO:0000313" key="3">
    <source>
        <dbReference type="Proteomes" id="UP000001194"/>
    </source>
</evidence>
<protein>
    <submittedName>
        <fullName evidence="2">Predicted protein</fullName>
    </submittedName>
</protein>
<dbReference type="AlphaFoldDB" id="B0DGU7"/>
<dbReference type="HOGENOM" id="CLU_277727_0_0_1"/>
<reference evidence="2 3" key="1">
    <citation type="journal article" date="2008" name="Nature">
        <title>The genome of Laccaria bicolor provides insights into mycorrhizal symbiosis.</title>
        <authorList>
            <person name="Martin F."/>
            <person name="Aerts A."/>
            <person name="Ahren D."/>
            <person name="Brun A."/>
            <person name="Danchin E.G.J."/>
            <person name="Duchaussoy F."/>
            <person name="Gibon J."/>
            <person name="Kohler A."/>
            <person name="Lindquist E."/>
            <person name="Pereda V."/>
            <person name="Salamov A."/>
            <person name="Shapiro H.J."/>
            <person name="Wuyts J."/>
            <person name="Blaudez D."/>
            <person name="Buee M."/>
            <person name="Brokstein P."/>
            <person name="Canbaeck B."/>
            <person name="Cohen D."/>
            <person name="Courty P.E."/>
            <person name="Coutinho P.M."/>
            <person name="Delaruelle C."/>
            <person name="Detter J.C."/>
            <person name="Deveau A."/>
            <person name="DiFazio S."/>
            <person name="Duplessis S."/>
            <person name="Fraissinet-Tachet L."/>
            <person name="Lucic E."/>
            <person name="Frey-Klett P."/>
            <person name="Fourrey C."/>
            <person name="Feussner I."/>
            <person name="Gay G."/>
            <person name="Grimwood J."/>
            <person name="Hoegger P.J."/>
            <person name="Jain P."/>
            <person name="Kilaru S."/>
            <person name="Labbe J."/>
            <person name="Lin Y.C."/>
            <person name="Legue V."/>
            <person name="Le Tacon F."/>
            <person name="Marmeisse R."/>
            <person name="Melayah D."/>
            <person name="Montanini B."/>
            <person name="Muratet M."/>
            <person name="Nehls U."/>
            <person name="Niculita-Hirzel H."/>
            <person name="Oudot-Le Secq M.P."/>
            <person name="Peter M."/>
            <person name="Quesneville H."/>
            <person name="Rajashekar B."/>
            <person name="Reich M."/>
            <person name="Rouhier N."/>
            <person name="Schmutz J."/>
            <person name="Yin T."/>
            <person name="Chalot M."/>
            <person name="Henrissat B."/>
            <person name="Kuees U."/>
            <person name="Lucas S."/>
            <person name="Van de Peer Y."/>
            <person name="Podila G.K."/>
            <person name="Polle A."/>
            <person name="Pukkila P.J."/>
            <person name="Richardson P.M."/>
            <person name="Rouze P."/>
            <person name="Sanders I.R."/>
            <person name="Stajich J.E."/>
            <person name="Tunlid A."/>
            <person name="Tuskan G."/>
            <person name="Grigoriev I.V."/>
        </authorList>
    </citation>
    <scope>NUCLEOTIDE SEQUENCE [LARGE SCALE GENOMIC DNA]</scope>
    <source>
        <strain evidence="3">S238N-H82 / ATCC MYA-4686</strain>
    </source>
</reference>
<dbReference type="RefSeq" id="XP_001883074.1">
    <property type="nucleotide sequence ID" value="XM_001883039.1"/>
</dbReference>
<proteinExistence type="predicted"/>
<gene>
    <name evidence="2" type="ORF">LACBIDRAFT_329038</name>
</gene>
<name>B0DGU7_LACBS</name>
<dbReference type="Gene3D" id="1.20.1280.50">
    <property type="match status" value="1"/>
</dbReference>
<dbReference type="InParanoid" id="B0DGU7"/>
<accession>B0DGU7</accession>
<organism evidence="3">
    <name type="scientific">Laccaria bicolor (strain S238N-H82 / ATCC MYA-4686)</name>
    <name type="common">Bicoloured deceiver</name>
    <name type="synonym">Laccaria laccata var. bicolor</name>
    <dbReference type="NCBI Taxonomy" id="486041"/>
    <lineage>
        <taxon>Eukaryota</taxon>
        <taxon>Fungi</taxon>
        <taxon>Dikarya</taxon>
        <taxon>Basidiomycota</taxon>
        <taxon>Agaricomycotina</taxon>
        <taxon>Agaricomycetes</taxon>
        <taxon>Agaricomycetidae</taxon>
        <taxon>Agaricales</taxon>
        <taxon>Agaricineae</taxon>
        <taxon>Hydnangiaceae</taxon>
        <taxon>Laccaria</taxon>
    </lineage>
</organism>
<keyword evidence="3" id="KW-1185">Reference proteome</keyword>
<dbReference type="GeneID" id="6078707"/>
<dbReference type="PANTHER" id="PTHR38926:SF72">
    <property type="entry name" value="IM:7136021-RELATED"/>
    <property type="match status" value="1"/>
</dbReference>
<feature type="coiled-coil region" evidence="1">
    <location>
        <begin position="41"/>
        <end position="68"/>
    </location>
</feature>
<dbReference type="OrthoDB" id="3268380at2759"/>
<keyword evidence="1" id="KW-0175">Coiled coil</keyword>
<sequence length="1141" mass="127965">MSSNEHQCLQPFELRVIERPSDETLRAILRSTPFVPYGAEAEAIQDDIADAESELERLQDYIVDANVSITATAGFPWKLGYVCGCWRDIVLSSPKLWSCIDLGFPDKQISNRRGLQACNLLKLCLARSGQHPLSIRLWAHKPNVEISRDIVKIALQVQNRWKNLRFGGNWEEINDSHALLPPTLNLPLLQSLEFDPPLHFRLSIVSPSLESLDLRSTSNLSVRTLTQEWPRITHLTLSLDIDPDDFASTLLQLPELLELNIISLHPSRSSPSTPVHLDRLLILKTALENPIIGNLTTPNLRTLLVRGELRTPSESLSGGQIIANLVQRSHCSIFRLTLRRDFSVRAFLQIVGVTPNVEHLDLLRYTRGNTLWEHLMHEGDLTLLPRLRALNLGVVSSSECRDLVHVVKSRAATPSSSEGHGSSPGRLRNLSLRLPRVQKNKDRLEIQYLDQLQGFGGLNCGVLATAYHILVWSARPPSRTIVRLSLFVSTASCFKIALQGSHIIGNYIPNLCGQGDSTATTLAEIHSEFKSLFHESRLRLGEAPSISPSSSSVICAQHVLLLRLTFLMTLSATVFLQMSGHEHRLQPFKLIERHSEETLRAILRSTPFVPYGADAAAIQDDVADANSELMRLQDEIALAMARARQLKSERRLILLSTPVVPYGAEAEAIQDDIADAKSRLERLQGEISLATAIVEQLKWDRRRPIRSYIKLREAIFAPIRQLPTEILLEIFLIASPSTVSITATAGFPWKLGHVCGRWRDVVLSAPKLWSCVDLGFPDKKISNRRGVKACNVLRLCLARSGQHPLSIRLCAHKQNEKISKNIVKIALQAQNRWKNLRYISGNWDQIPSSDTLLPPTLNLPMLQHLEFDPQRHGRLSIVSPNLESLKLTSSSDLSVRTLTQAWPRITHLTLSLRMNPDDFASTLLQLPELSELDILGVYRCDSPSIPVHLDRLLILRTALENPIIGNLTTPNLRTLMVSSYGELTSSEESPPGGRIIADLVQRSHCSIFRLSILSSWNLSTRDLLGIVGVTPNVEHLDLLISQRKEIWEQLMYKEDLTLLPRLHTLNLDIVFPYECRDVVHMVKSRAAPPSNLEGHGSSPGRLRFLSLKRLPVKKSKARRELQYLDQLQGFGGLKVQFDVAT</sequence>